<feature type="transmembrane region" description="Helical" evidence="5">
    <location>
        <begin position="322"/>
        <end position="342"/>
    </location>
</feature>
<feature type="transmembrane region" description="Helical" evidence="5">
    <location>
        <begin position="214"/>
        <end position="234"/>
    </location>
</feature>
<dbReference type="Gene3D" id="1.10.357.140">
    <property type="entry name" value="UbiA prenyltransferase"/>
    <property type="match status" value="1"/>
</dbReference>
<keyword evidence="2 5" id="KW-0812">Transmembrane</keyword>
<sequence>MERPNNVATGTQTSAMRVNAPVKQLFRPHAYVRAWSRTSSGCRANAAGLTPRSSPAVGGLRAHASTGHTQPLADPIVEEAAAYVEMARLVNLVPSCLLVFLGAWMGSGRNLHALWLGRTWIMSAISGSIAVASCVLNDFFDYTVDVINEPNKPLPRGSVPLDGALLLSFCLYSAVLIAACVLEPPLLRFIIAFSAGATLLYTPFLKRMTAVKNIAVAAVIALSPVAGALAAGAASAGLHAVASPCAYLFCCIMHREILMDLNDTEGDRGSGINTLPVVLGRGAALAVALLLVVLAVGVSLHSALVGGGLSWLWALAPSWQPWVRGACAAAVLANSLTLVNAAGRLPRSGYEKDVVKEAIEGSMAPIGLGLLLTAVAA</sequence>
<comment type="subcellular location">
    <subcellularLocation>
        <location evidence="1">Membrane</location>
        <topology evidence="1">Multi-pass membrane protein</topology>
    </subcellularLocation>
</comment>
<dbReference type="Pfam" id="PF01040">
    <property type="entry name" value="UbiA"/>
    <property type="match status" value="1"/>
</dbReference>
<comment type="caution">
    <text evidence="6">The sequence shown here is derived from an EMBL/GenBank/DDBJ whole genome shotgun (WGS) entry which is preliminary data.</text>
</comment>
<evidence type="ECO:0000313" key="7">
    <source>
        <dbReference type="Proteomes" id="UP001491310"/>
    </source>
</evidence>
<evidence type="ECO:0000256" key="5">
    <source>
        <dbReference type="SAM" id="Phobius"/>
    </source>
</evidence>
<dbReference type="PANTHER" id="PTHR42723">
    <property type="entry name" value="CHLOROPHYLL SYNTHASE"/>
    <property type="match status" value="1"/>
</dbReference>
<dbReference type="Proteomes" id="UP001491310">
    <property type="component" value="Unassembled WGS sequence"/>
</dbReference>
<evidence type="ECO:0000313" key="6">
    <source>
        <dbReference type="EMBL" id="KAK9916543.1"/>
    </source>
</evidence>
<keyword evidence="4 5" id="KW-0472">Membrane</keyword>
<proteinExistence type="predicted"/>
<keyword evidence="7" id="KW-1185">Reference proteome</keyword>
<dbReference type="Gene3D" id="1.20.120.1780">
    <property type="entry name" value="UbiA prenyltransferase"/>
    <property type="match status" value="1"/>
</dbReference>
<reference evidence="6 7" key="1">
    <citation type="journal article" date="2024" name="Nat. Commun.">
        <title>Phylogenomics reveals the evolutionary origins of lichenization in chlorophyte algae.</title>
        <authorList>
            <person name="Puginier C."/>
            <person name="Libourel C."/>
            <person name="Otte J."/>
            <person name="Skaloud P."/>
            <person name="Haon M."/>
            <person name="Grisel S."/>
            <person name="Petersen M."/>
            <person name="Berrin J.G."/>
            <person name="Delaux P.M."/>
            <person name="Dal Grande F."/>
            <person name="Keller J."/>
        </authorList>
    </citation>
    <scope>NUCLEOTIDE SEQUENCE [LARGE SCALE GENOMIC DNA]</scope>
    <source>
        <strain evidence="6 7">SAG 216-7</strain>
    </source>
</reference>
<dbReference type="PANTHER" id="PTHR42723:SF1">
    <property type="entry name" value="CHLOROPHYLL SYNTHASE, CHLOROPLASTIC"/>
    <property type="match status" value="1"/>
</dbReference>
<evidence type="ECO:0000256" key="2">
    <source>
        <dbReference type="ARBA" id="ARBA00022692"/>
    </source>
</evidence>
<evidence type="ECO:0008006" key="8">
    <source>
        <dbReference type="Google" id="ProtNLM"/>
    </source>
</evidence>
<feature type="transmembrane region" description="Helical" evidence="5">
    <location>
        <begin position="278"/>
        <end position="302"/>
    </location>
</feature>
<evidence type="ECO:0000256" key="3">
    <source>
        <dbReference type="ARBA" id="ARBA00022989"/>
    </source>
</evidence>
<feature type="transmembrane region" description="Helical" evidence="5">
    <location>
        <begin position="119"/>
        <end position="140"/>
    </location>
</feature>
<dbReference type="EMBL" id="JALJOT010000003">
    <property type="protein sequence ID" value="KAK9916543.1"/>
    <property type="molecule type" value="Genomic_DNA"/>
</dbReference>
<organism evidence="6 7">
    <name type="scientific">Coccomyxa subellipsoidea</name>
    <dbReference type="NCBI Taxonomy" id="248742"/>
    <lineage>
        <taxon>Eukaryota</taxon>
        <taxon>Viridiplantae</taxon>
        <taxon>Chlorophyta</taxon>
        <taxon>core chlorophytes</taxon>
        <taxon>Trebouxiophyceae</taxon>
        <taxon>Trebouxiophyceae incertae sedis</taxon>
        <taxon>Coccomyxaceae</taxon>
        <taxon>Coccomyxa</taxon>
    </lineage>
</organism>
<dbReference type="InterPro" id="IPR050475">
    <property type="entry name" value="Prenyltransferase_related"/>
</dbReference>
<evidence type="ECO:0000256" key="1">
    <source>
        <dbReference type="ARBA" id="ARBA00004141"/>
    </source>
</evidence>
<dbReference type="InterPro" id="IPR000537">
    <property type="entry name" value="UbiA_prenyltransferase"/>
</dbReference>
<dbReference type="InterPro" id="IPR044878">
    <property type="entry name" value="UbiA_sf"/>
</dbReference>
<accession>A0ABR2YXC4</accession>
<name>A0ABR2YXC4_9CHLO</name>
<protein>
    <recommendedName>
        <fullName evidence="8">UbiA prenyltransferase</fullName>
    </recommendedName>
</protein>
<keyword evidence="3 5" id="KW-1133">Transmembrane helix</keyword>
<evidence type="ECO:0000256" key="4">
    <source>
        <dbReference type="ARBA" id="ARBA00023136"/>
    </source>
</evidence>
<feature type="transmembrane region" description="Helical" evidence="5">
    <location>
        <begin position="161"/>
        <end position="179"/>
    </location>
</feature>
<feature type="transmembrane region" description="Helical" evidence="5">
    <location>
        <begin position="185"/>
        <end position="202"/>
    </location>
</feature>
<gene>
    <name evidence="6" type="ORF">WJX75_003894</name>
</gene>